<name>A0A150FWR6_GONPE</name>
<comment type="caution">
    <text evidence="1">The sequence shown here is derived from an EMBL/GenBank/DDBJ whole genome shotgun (WGS) entry which is preliminary data.</text>
</comment>
<dbReference type="PANTHER" id="PTHR11439">
    <property type="entry name" value="GAG-POL-RELATED RETROTRANSPOSON"/>
    <property type="match status" value="1"/>
</dbReference>
<dbReference type="EMBL" id="LSYV01000212">
    <property type="protein sequence ID" value="KXZ42064.1"/>
    <property type="molecule type" value="Genomic_DNA"/>
</dbReference>
<sequence>MHIVRDRAAGTVALTQQRYAEDVLVRYEMAAAKPLSTPITEQLKRAESTTGYVFLLFDGSVSWQSRLQHSVATSTVEAEYMAASAAAREAIWLRKLMSDLGVNVFGATVLLGNNQGAQALARNPLHSGSQP</sequence>
<reference evidence="2" key="1">
    <citation type="journal article" date="2016" name="Nat. Commun.">
        <title>The Gonium pectorale genome demonstrates co-option of cell cycle regulation during the evolution of multicellularity.</title>
        <authorList>
            <person name="Hanschen E.R."/>
            <person name="Marriage T.N."/>
            <person name="Ferris P.J."/>
            <person name="Hamaji T."/>
            <person name="Toyoda A."/>
            <person name="Fujiyama A."/>
            <person name="Neme R."/>
            <person name="Noguchi H."/>
            <person name="Minakuchi Y."/>
            <person name="Suzuki M."/>
            <person name="Kawai-Toyooka H."/>
            <person name="Smith D.R."/>
            <person name="Sparks H."/>
            <person name="Anderson J."/>
            <person name="Bakaric R."/>
            <person name="Luria V."/>
            <person name="Karger A."/>
            <person name="Kirschner M.W."/>
            <person name="Durand P.M."/>
            <person name="Michod R.E."/>
            <person name="Nozaki H."/>
            <person name="Olson B.J."/>
        </authorList>
    </citation>
    <scope>NUCLEOTIDE SEQUENCE [LARGE SCALE GENOMIC DNA]</scope>
    <source>
        <strain evidence="2">NIES-2863</strain>
    </source>
</reference>
<dbReference type="STRING" id="33097.A0A150FWR6"/>
<protein>
    <recommendedName>
        <fullName evidence="3">Reverse transcriptase Ty1/copia-type domain-containing protein</fullName>
    </recommendedName>
</protein>
<proteinExistence type="predicted"/>
<keyword evidence="2" id="KW-1185">Reference proteome</keyword>
<dbReference type="Proteomes" id="UP000075714">
    <property type="component" value="Unassembled WGS sequence"/>
</dbReference>
<dbReference type="PANTHER" id="PTHR11439:SF483">
    <property type="entry name" value="PEPTIDE SYNTHASE GLIP-LIKE, PUTATIVE (AFU_ORTHOLOGUE AFUA_3G12920)-RELATED"/>
    <property type="match status" value="1"/>
</dbReference>
<gene>
    <name evidence="1" type="ORF">GPECTOR_213g434</name>
</gene>
<evidence type="ECO:0000313" key="1">
    <source>
        <dbReference type="EMBL" id="KXZ42064.1"/>
    </source>
</evidence>
<dbReference type="CDD" id="cd09272">
    <property type="entry name" value="RNase_HI_RT_Ty1"/>
    <property type="match status" value="1"/>
</dbReference>
<accession>A0A150FWR6</accession>
<dbReference type="AlphaFoldDB" id="A0A150FWR6"/>
<evidence type="ECO:0008006" key="3">
    <source>
        <dbReference type="Google" id="ProtNLM"/>
    </source>
</evidence>
<evidence type="ECO:0000313" key="2">
    <source>
        <dbReference type="Proteomes" id="UP000075714"/>
    </source>
</evidence>
<dbReference type="OrthoDB" id="543212at2759"/>
<organism evidence="1 2">
    <name type="scientific">Gonium pectorale</name>
    <name type="common">Green alga</name>
    <dbReference type="NCBI Taxonomy" id="33097"/>
    <lineage>
        <taxon>Eukaryota</taxon>
        <taxon>Viridiplantae</taxon>
        <taxon>Chlorophyta</taxon>
        <taxon>core chlorophytes</taxon>
        <taxon>Chlorophyceae</taxon>
        <taxon>CS clade</taxon>
        <taxon>Chlamydomonadales</taxon>
        <taxon>Volvocaceae</taxon>
        <taxon>Gonium</taxon>
    </lineage>
</organism>